<dbReference type="PANTHER" id="PTHR33505">
    <property type="entry name" value="ZGC:162634"/>
    <property type="match status" value="1"/>
</dbReference>
<organism evidence="2 3">
    <name type="scientific">Haemophilus ducreyi</name>
    <dbReference type="NCBI Taxonomy" id="730"/>
    <lineage>
        <taxon>Bacteria</taxon>
        <taxon>Pseudomonadati</taxon>
        <taxon>Pseudomonadota</taxon>
        <taxon>Gammaproteobacteria</taxon>
        <taxon>Pasteurellales</taxon>
        <taxon>Pasteurellaceae</taxon>
        <taxon>Haemophilus</taxon>
    </lineage>
</organism>
<protein>
    <recommendedName>
        <fullName evidence="1">UPF0434 protein RZ57_00820</fullName>
    </recommendedName>
</protein>
<reference evidence="2 3" key="1">
    <citation type="journal article" date="2015" name="PLoS Negl. Trop. Dis.">
        <title>Haemophilus ducreyi Cutaneous Ulcer Strains Are Nearly Identical to Class I Genital Ulcer Strains.</title>
        <authorList>
            <person name="Gangaiah D."/>
            <person name="Webb K.M."/>
            <person name="Humphreys T.L."/>
            <person name="Fortney K.R."/>
            <person name="Toh E."/>
            <person name="Tai A."/>
            <person name="Katz S.S."/>
            <person name="Pillay A."/>
            <person name="Chen C.Y."/>
            <person name="Roberts S.A."/>
            <person name="Munson R.S.Jr."/>
            <person name="Spinola S.M."/>
        </authorList>
    </citation>
    <scope>NUCLEOTIDE SEQUENCE [LARGE SCALE GENOMIC DNA]</scope>
    <source>
        <strain evidence="3">CLU2</strain>
    </source>
</reference>
<comment type="similarity">
    <text evidence="1">Belongs to the UPF0434 family.</text>
</comment>
<dbReference type="OMA" id="LNTIACP"/>
<dbReference type="GO" id="GO:0005829">
    <property type="term" value="C:cytosol"/>
    <property type="evidence" value="ECO:0007669"/>
    <property type="project" value="TreeGrafter"/>
</dbReference>
<dbReference type="SUPFAM" id="SSF158997">
    <property type="entry name" value="Trm112p-like"/>
    <property type="match status" value="1"/>
</dbReference>
<evidence type="ECO:0000313" key="2">
    <source>
        <dbReference type="EMBL" id="AKO31790.1"/>
    </source>
</evidence>
<evidence type="ECO:0000313" key="3">
    <source>
        <dbReference type="Proteomes" id="UP000060132"/>
    </source>
</evidence>
<dbReference type="Pfam" id="PF03966">
    <property type="entry name" value="Trm112p"/>
    <property type="match status" value="1"/>
</dbReference>
<name>A0AAC8UBN0_HAEDC</name>
<dbReference type="EMBL" id="CP011219">
    <property type="protein sequence ID" value="AKO31790.1"/>
    <property type="molecule type" value="Genomic_DNA"/>
</dbReference>
<dbReference type="Proteomes" id="UP000060132">
    <property type="component" value="Chromosome"/>
</dbReference>
<evidence type="ECO:0000256" key="1">
    <source>
        <dbReference type="HAMAP-Rule" id="MF_01187"/>
    </source>
</evidence>
<proteinExistence type="inferred from homology"/>
<accession>A0AAC8UBN0</accession>
<dbReference type="Gene3D" id="2.20.25.10">
    <property type="match status" value="1"/>
</dbReference>
<dbReference type="AlphaFoldDB" id="A0AAC8UBN0"/>
<dbReference type="RefSeq" id="WP_010944259.1">
    <property type="nucleotide sequence ID" value="NZ_CP011218.1"/>
</dbReference>
<gene>
    <name evidence="2" type="ORF">RZ57_00820</name>
</gene>
<dbReference type="PANTHER" id="PTHR33505:SF4">
    <property type="entry name" value="PROTEIN PREY, MITOCHONDRIAL"/>
    <property type="match status" value="1"/>
</dbReference>
<sequence>MNEALLKTIACPLTHTALEWDKQHNRLISRVAQLAYPIQNGIPVLLPEAAEKIAD</sequence>
<dbReference type="HAMAP" id="MF_01187">
    <property type="entry name" value="UPF0434"/>
    <property type="match status" value="1"/>
</dbReference>
<dbReference type="InterPro" id="IPR005651">
    <property type="entry name" value="Trm112-like"/>
</dbReference>